<comment type="similarity">
    <text evidence="1">Belongs to the DprA/Smf family.</text>
</comment>
<evidence type="ECO:0000313" key="5">
    <source>
        <dbReference type="Proteomes" id="UP001216595"/>
    </source>
</evidence>
<organism evidence="4 5">
    <name type="scientific">Asticcacaulis currens</name>
    <dbReference type="NCBI Taxonomy" id="2984210"/>
    <lineage>
        <taxon>Bacteria</taxon>
        <taxon>Pseudomonadati</taxon>
        <taxon>Pseudomonadota</taxon>
        <taxon>Alphaproteobacteria</taxon>
        <taxon>Caulobacterales</taxon>
        <taxon>Caulobacteraceae</taxon>
        <taxon>Asticcacaulis</taxon>
    </lineage>
</organism>
<gene>
    <name evidence="4" type="primary">dprA</name>
    <name evidence="4" type="ORF">PQU94_12855</name>
</gene>
<dbReference type="InterPro" id="IPR036388">
    <property type="entry name" value="WH-like_DNA-bd_sf"/>
</dbReference>
<proteinExistence type="inferred from homology"/>
<dbReference type="Pfam" id="PF21102">
    <property type="entry name" value="DprA_N"/>
    <property type="match status" value="1"/>
</dbReference>
<comment type="caution">
    <text evidence="4">The sequence shown here is derived from an EMBL/GenBank/DDBJ whole genome shotgun (WGS) entry which is preliminary data.</text>
</comment>
<dbReference type="NCBIfam" id="TIGR00732">
    <property type="entry name" value="dprA"/>
    <property type="match status" value="1"/>
</dbReference>
<feature type="domain" description="DprA winged helix" evidence="3">
    <location>
        <begin position="323"/>
        <end position="375"/>
    </location>
</feature>
<reference evidence="4 5" key="1">
    <citation type="submission" date="2023-01" db="EMBL/GenBank/DDBJ databases">
        <title>Novel species of the genus Asticcacaulis isolated from rivers.</title>
        <authorList>
            <person name="Lu H."/>
        </authorList>
    </citation>
    <scope>NUCLEOTIDE SEQUENCE [LARGE SCALE GENOMIC DNA]</scope>
    <source>
        <strain evidence="4 5">DXS10W</strain>
    </source>
</reference>
<dbReference type="InterPro" id="IPR057666">
    <property type="entry name" value="DrpA_SLOG"/>
</dbReference>
<protein>
    <submittedName>
        <fullName evidence="4">DNA-processing protein DprA</fullName>
    </submittedName>
</protein>
<dbReference type="Gene3D" id="3.40.50.450">
    <property type="match status" value="1"/>
</dbReference>
<name>A0ABT5IH24_9CAUL</name>
<dbReference type="Pfam" id="PF02481">
    <property type="entry name" value="DNA_processg_A"/>
    <property type="match status" value="1"/>
</dbReference>
<accession>A0ABT5IH24</accession>
<feature type="domain" description="Smf/DprA SLOG" evidence="2">
    <location>
        <begin position="88"/>
        <end position="294"/>
    </location>
</feature>
<keyword evidence="5" id="KW-1185">Reference proteome</keyword>
<evidence type="ECO:0000313" key="4">
    <source>
        <dbReference type="EMBL" id="MDC7695170.1"/>
    </source>
</evidence>
<dbReference type="InterPro" id="IPR041614">
    <property type="entry name" value="DprA_WH"/>
</dbReference>
<dbReference type="PANTHER" id="PTHR43022:SF1">
    <property type="entry name" value="PROTEIN SMF"/>
    <property type="match status" value="1"/>
</dbReference>
<dbReference type="RefSeq" id="WP_272741852.1">
    <property type="nucleotide sequence ID" value="NZ_JAQQKW010000007.1"/>
</dbReference>
<dbReference type="Gene3D" id="1.10.10.10">
    <property type="entry name" value="Winged helix-like DNA-binding domain superfamily/Winged helix DNA-binding domain"/>
    <property type="match status" value="1"/>
</dbReference>
<dbReference type="PANTHER" id="PTHR43022">
    <property type="entry name" value="PROTEIN SMF"/>
    <property type="match status" value="1"/>
</dbReference>
<evidence type="ECO:0000256" key="1">
    <source>
        <dbReference type="ARBA" id="ARBA00006525"/>
    </source>
</evidence>
<dbReference type="InterPro" id="IPR003488">
    <property type="entry name" value="DprA"/>
</dbReference>
<dbReference type="SUPFAM" id="SSF102405">
    <property type="entry name" value="MCP/YpsA-like"/>
    <property type="match status" value="1"/>
</dbReference>
<dbReference type="EMBL" id="JAQQKW010000007">
    <property type="protein sequence ID" value="MDC7695170.1"/>
    <property type="molecule type" value="Genomic_DNA"/>
</dbReference>
<sequence length="381" mass="40350">MSDGGEDFFGRFPACTSDAERFARLRLARTNRIGPVHFHQLILRFGSAVKAVENLPMIARRAGGGIVPAPIEAVEAEMARGRAAGARLVVLGDTAYPKLLADIAAAPPVLWMLGEQTALPDRAIAIVGARNASAAGQRIAHALARELGEAGFFVVSGLARGIDTQAHTGSLKTGTAAVLGGGVDDIYPPDNADLYQAIRTYGVLISESPVGYRARAGDFPRRNRVISGLTRGTIVVEAELKSGSLITARLANEQGREVFAVPGSPLDPRCRGTNDLIRQGATLCEGVDDILRTLDAQMTLFERPAPTVPLHAVSAFDDTDLDEAIDSLRDRLLSLIRPVPTPREDLLRLSGAPARVGLAALGELEIAGLIVTTSDGQYIRG</sequence>
<evidence type="ECO:0000259" key="2">
    <source>
        <dbReference type="Pfam" id="PF02481"/>
    </source>
</evidence>
<evidence type="ECO:0000259" key="3">
    <source>
        <dbReference type="Pfam" id="PF17782"/>
    </source>
</evidence>
<dbReference type="Proteomes" id="UP001216595">
    <property type="component" value="Unassembled WGS sequence"/>
</dbReference>
<dbReference type="Pfam" id="PF17782">
    <property type="entry name" value="WHD_DprA"/>
    <property type="match status" value="1"/>
</dbReference>